<dbReference type="EMBL" id="BDQF01000013">
    <property type="protein sequence ID" value="GAW82110.1"/>
    <property type="molecule type" value="Genomic_DNA"/>
</dbReference>
<feature type="region of interest" description="Disordered" evidence="1">
    <location>
        <begin position="186"/>
        <end position="217"/>
    </location>
</feature>
<dbReference type="OrthoDB" id="376834at2759"/>
<evidence type="ECO:0000256" key="1">
    <source>
        <dbReference type="SAM" id="MobiDB-lite"/>
    </source>
</evidence>
<keyword evidence="3" id="KW-1185">Reference proteome</keyword>
<dbReference type="RefSeq" id="XP_028544699.1">
    <property type="nucleotide sequence ID" value="XM_028688898.1"/>
</dbReference>
<name>A0A1Y1JIQ8_PLAGO</name>
<feature type="region of interest" description="Disordered" evidence="1">
    <location>
        <begin position="1"/>
        <end position="20"/>
    </location>
</feature>
<protein>
    <submittedName>
        <fullName evidence="2">Uncharacterized protein</fullName>
    </submittedName>
</protein>
<comment type="caution">
    <text evidence="2">The sequence shown here is derived from an EMBL/GenBank/DDBJ whole genome shotgun (WGS) entry which is preliminary data.</text>
</comment>
<dbReference type="AlphaFoldDB" id="A0A1Y1JIQ8"/>
<dbReference type="Proteomes" id="UP000195521">
    <property type="component" value="Unassembled WGS sequence"/>
</dbReference>
<sequence>MDKGQVMKKEKSRDGKSERMNLREIEEAKKIRNLENESKFKKFCGSTDFVLDLPNIDESVKFLKYDVDNEILNFNYTTMILNEKIERLNDAERNIYIPMDLPISYSFNIQNNDDIHNWIKEQKKNENQKHENIGGSHNQVSLTDKMKEISSPLPIVHTFEKDDFELLNRVFPQYIKSIKSNLSKCEEKKNRNNLGEHSGTNEKNTNDYSNNSSELKSKNVKRKISYNHYFQHPLKKHAKVKNIYPVLPNIPLWNNTYIQGIMEIGNSNDYMKVQTCDDHQDDYKKLLNKSSNPNGHNKTNKGSNNNNGILGLLHLVEKNRDKHLYGLYKKHDIHNDEYLLKKFEHTDKSIGRIENSGPITTGNLSEHADRTNRDSMGNEVHQRAHDKVSAGDATTAGTDRTDEQRMKKSMDSNPVKKERKKISLSKFLIKKYILKLKKREKLKNKLSNELEISSHATNKQGEIIKSKDERSDSKELQNRCKHVTFNNTEKCEYIEEEKKKDTNEHEEKSETVLQKNIPSFQNNQLYDNMECFKYVRDYKTPSFAINENDPLSYVIGFNKNNLAFIFPIVSRKIIFSKTGQQKRKNYILLTEE</sequence>
<evidence type="ECO:0000313" key="3">
    <source>
        <dbReference type="Proteomes" id="UP000195521"/>
    </source>
</evidence>
<reference evidence="3" key="1">
    <citation type="submission" date="2017-04" db="EMBL/GenBank/DDBJ databases">
        <title>Plasmodium gonderi genome.</title>
        <authorList>
            <person name="Arisue N."/>
            <person name="Honma H."/>
            <person name="Kawai S."/>
            <person name="Tougan T."/>
            <person name="Tanabe K."/>
            <person name="Horii T."/>
        </authorList>
    </citation>
    <scope>NUCLEOTIDE SEQUENCE [LARGE SCALE GENOMIC DNA]</scope>
    <source>
        <strain evidence="3">ATCC 30045</strain>
    </source>
</reference>
<organism evidence="2 3">
    <name type="scientific">Plasmodium gonderi</name>
    <dbReference type="NCBI Taxonomy" id="77519"/>
    <lineage>
        <taxon>Eukaryota</taxon>
        <taxon>Sar</taxon>
        <taxon>Alveolata</taxon>
        <taxon>Apicomplexa</taxon>
        <taxon>Aconoidasida</taxon>
        <taxon>Haemosporida</taxon>
        <taxon>Plasmodiidae</taxon>
        <taxon>Plasmodium</taxon>
        <taxon>Plasmodium (Plasmodium)</taxon>
    </lineage>
</organism>
<gene>
    <name evidence="2" type="ORF">PGO_121020</name>
</gene>
<evidence type="ECO:0000313" key="2">
    <source>
        <dbReference type="EMBL" id="GAW82110.1"/>
    </source>
</evidence>
<proteinExistence type="predicted"/>
<feature type="compositionally biased region" description="Basic and acidic residues" evidence="1">
    <location>
        <begin position="399"/>
        <end position="416"/>
    </location>
</feature>
<feature type="region of interest" description="Disordered" evidence="1">
    <location>
        <begin position="288"/>
        <end position="307"/>
    </location>
</feature>
<dbReference type="GeneID" id="39748842"/>
<dbReference type="OMA" id="CFKYVRD"/>
<accession>A0A1Y1JIQ8</accession>
<feature type="region of interest" description="Disordered" evidence="1">
    <location>
        <begin position="351"/>
        <end position="419"/>
    </location>
</feature>
<feature type="compositionally biased region" description="Basic and acidic residues" evidence="1">
    <location>
        <begin position="380"/>
        <end position="389"/>
    </location>
</feature>
<feature type="compositionally biased region" description="Low complexity" evidence="1">
    <location>
        <begin position="294"/>
        <end position="307"/>
    </location>
</feature>
<feature type="compositionally biased region" description="Polar residues" evidence="1">
    <location>
        <begin position="201"/>
        <end position="214"/>
    </location>
</feature>